<organism evidence="4 5">
    <name type="scientific">Coprococcus hominis</name>
    <name type="common">ex Liu et al. 2022</name>
    <dbReference type="NCBI Taxonomy" id="2763039"/>
    <lineage>
        <taxon>Bacteria</taxon>
        <taxon>Bacillati</taxon>
        <taxon>Bacillota</taxon>
        <taxon>Clostridia</taxon>
        <taxon>Lachnospirales</taxon>
        <taxon>Lachnospiraceae</taxon>
        <taxon>Coprococcus</taxon>
    </lineage>
</organism>
<accession>A0A8I0AIU9</accession>
<evidence type="ECO:0000313" key="4">
    <source>
        <dbReference type="EMBL" id="MBC5661726.1"/>
    </source>
</evidence>
<dbReference type="PANTHER" id="PTHR30487">
    <property type="entry name" value="TYPE 4 PREPILIN-LIKE PROTEINS LEADER PEPTIDE-PROCESSING ENZYME"/>
    <property type="match status" value="1"/>
</dbReference>
<feature type="transmembrane region" description="Helical" evidence="2">
    <location>
        <begin position="73"/>
        <end position="92"/>
    </location>
</feature>
<dbReference type="EMBL" id="JACOOX010000001">
    <property type="protein sequence ID" value="MBC5661726.1"/>
    <property type="molecule type" value="Genomic_DNA"/>
</dbReference>
<evidence type="ECO:0000256" key="1">
    <source>
        <dbReference type="ARBA" id="ARBA00005801"/>
    </source>
</evidence>
<evidence type="ECO:0000256" key="2">
    <source>
        <dbReference type="SAM" id="Phobius"/>
    </source>
</evidence>
<keyword evidence="2" id="KW-0472">Membrane</keyword>
<protein>
    <submittedName>
        <fullName evidence="4">Prepilin peptidase</fullName>
    </submittedName>
</protein>
<dbReference type="Proteomes" id="UP000615234">
    <property type="component" value="Unassembled WGS sequence"/>
</dbReference>
<dbReference type="Gene3D" id="1.20.120.1220">
    <property type="match status" value="1"/>
</dbReference>
<feature type="transmembrane region" description="Helical" evidence="2">
    <location>
        <begin position="112"/>
        <end position="132"/>
    </location>
</feature>
<feature type="transmembrane region" description="Helical" evidence="2">
    <location>
        <begin position="21"/>
        <end position="38"/>
    </location>
</feature>
<sequence>MDTLMAGHQKNEKKESDTAFVFEKTLMILLVSAAVVLDFKTWRIPNWLVLIGMETGIFVTIQREGWRMGGIQVVLGIVLPVALLFLLYQFGFLGAGDIKLFAALGAFIGMEVWRIVLYSFLFGGVLSLLYMVKNVWIPWLKHRRRRRHRRNKIHFSMAILLGCLLYCQWG</sequence>
<dbReference type="InterPro" id="IPR050882">
    <property type="entry name" value="Prepilin_peptidase/N-MTase"/>
</dbReference>
<keyword evidence="2" id="KW-1133">Transmembrane helix</keyword>
<evidence type="ECO:0000313" key="5">
    <source>
        <dbReference type="Proteomes" id="UP000615234"/>
    </source>
</evidence>
<dbReference type="RefSeq" id="WP_117808569.1">
    <property type="nucleotide sequence ID" value="NZ_JACOOX010000001.1"/>
</dbReference>
<comment type="similarity">
    <text evidence="1">Belongs to the peptidase A24 family.</text>
</comment>
<dbReference type="AlphaFoldDB" id="A0A8I0AIU9"/>
<keyword evidence="2" id="KW-0812">Transmembrane</keyword>
<comment type="caution">
    <text evidence="4">The sequence shown here is derived from an EMBL/GenBank/DDBJ whole genome shotgun (WGS) entry which is preliminary data.</text>
</comment>
<keyword evidence="5" id="KW-1185">Reference proteome</keyword>
<proteinExistence type="inferred from homology"/>
<dbReference type="PANTHER" id="PTHR30487:SF0">
    <property type="entry name" value="PREPILIN LEADER PEPTIDASE_N-METHYLTRANSFERASE-RELATED"/>
    <property type="match status" value="1"/>
</dbReference>
<feature type="transmembrane region" description="Helical" evidence="2">
    <location>
        <begin position="44"/>
        <end position="61"/>
    </location>
</feature>
<feature type="transmembrane region" description="Helical" evidence="2">
    <location>
        <begin position="153"/>
        <end position="169"/>
    </location>
</feature>
<feature type="domain" description="Prepilin type IV endopeptidase peptidase" evidence="3">
    <location>
        <begin position="26"/>
        <end position="130"/>
    </location>
</feature>
<dbReference type="InterPro" id="IPR000045">
    <property type="entry name" value="Prepilin_IV_endopep_pep"/>
</dbReference>
<dbReference type="GO" id="GO:0005886">
    <property type="term" value="C:plasma membrane"/>
    <property type="evidence" value="ECO:0007669"/>
    <property type="project" value="TreeGrafter"/>
</dbReference>
<dbReference type="GO" id="GO:0004190">
    <property type="term" value="F:aspartic-type endopeptidase activity"/>
    <property type="evidence" value="ECO:0007669"/>
    <property type="project" value="InterPro"/>
</dbReference>
<dbReference type="Pfam" id="PF01478">
    <property type="entry name" value="Peptidase_A24"/>
    <property type="match status" value="1"/>
</dbReference>
<evidence type="ECO:0000259" key="3">
    <source>
        <dbReference type="Pfam" id="PF01478"/>
    </source>
</evidence>
<name>A0A8I0AIU9_9FIRM</name>
<dbReference type="GO" id="GO:0006465">
    <property type="term" value="P:signal peptide processing"/>
    <property type="evidence" value="ECO:0007669"/>
    <property type="project" value="TreeGrafter"/>
</dbReference>
<gene>
    <name evidence="4" type="ORF">H8S09_02260</name>
</gene>
<reference evidence="4 5" key="1">
    <citation type="submission" date="2020-08" db="EMBL/GenBank/DDBJ databases">
        <title>Genome public.</title>
        <authorList>
            <person name="Liu C."/>
            <person name="Sun Q."/>
        </authorList>
    </citation>
    <scope>NUCLEOTIDE SEQUENCE [LARGE SCALE GENOMIC DNA]</scope>
    <source>
        <strain evidence="4 5">NSJ-10</strain>
    </source>
</reference>